<dbReference type="OrthoDB" id="2411596at2"/>
<gene>
    <name evidence="2" type="ORF">EIG99_07480</name>
    <name evidence="1" type="ORF">I6J05_03045</name>
</gene>
<name>A0A143P8U2_9STAP</name>
<dbReference type="RefSeq" id="WP_047131185.1">
    <property type="nucleotide sequence ID" value="NZ_CP015114.1"/>
</dbReference>
<evidence type="ECO:0000313" key="1">
    <source>
        <dbReference type="EMBL" id="QQS83314.1"/>
    </source>
</evidence>
<reference evidence="2 3" key="1">
    <citation type="submission" date="2018-11" db="EMBL/GenBank/DDBJ databases">
        <title>Genomic profiling of Staphylococcus species from a Poultry farm system in KwaZulu-Natal, South Africa.</title>
        <authorList>
            <person name="Amoako D.G."/>
            <person name="Somboro A.M."/>
            <person name="Abia A.L.K."/>
            <person name="Bester L.A."/>
            <person name="Essack S.Y."/>
        </authorList>
    </citation>
    <scope>NUCLEOTIDE SEQUENCE [LARGE SCALE GENOMIC DNA]</scope>
    <source>
        <strain evidence="2 3">SA11</strain>
    </source>
</reference>
<protein>
    <submittedName>
        <fullName evidence="2">Uncharacterized protein</fullName>
    </submittedName>
</protein>
<dbReference type="Proteomes" id="UP000595942">
    <property type="component" value="Chromosome"/>
</dbReference>
<dbReference type="EMBL" id="RQTE01000133">
    <property type="protein sequence ID" value="RZI01947.1"/>
    <property type="molecule type" value="Genomic_DNA"/>
</dbReference>
<dbReference type="AlphaFoldDB" id="A0A143P8U2"/>
<accession>A0A143P8U2</accession>
<dbReference type="EMBL" id="CP068073">
    <property type="protein sequence ID" value="QQS83314.1"/>
    <property type="molecule type" value="Genomic_DNA"/>
</dbReference>
<evidence type="ECO:0000313" key="3">
    <source>
        <dbReference type="Proteomes" id="UP000293854"/>
    </source>
</evidence>
<sequence>MPNTQKIKSYLNEKVEFINETFDDLYQNAINPNNKDISKSEIILLSEIFSTLEAVDGFVSTHDDVENLEFKSYAQEARKFYDELAKVASDESKDKSHLGQEFENYLNKYEDVVAKISNL</sequence>
<dbReference type="GeneID" id="93726753"/>
<reference evidence="1 4" key="2">
    <citation type="submission" date="2021-01" db="EMBL/GenBank/DDBJ databases">
        <title>FDA dAtabase for Regulatory Grade micrObial Sequences (FDA-ARGOS): Supporting development and validation of Infectious Disease Dx tests.</title>
        <authorList>
            <person name="Sproer C."/>
            <person name="Gronow S."/>
            <person name="Severitt S."/>
            <person name="Schroder I."/>
            <person name="Tallon L."/>
            <person name="Sadzewicz L."/>
            <person name="Zhao X."/>
            <person name="Boylan J."/>
            <person name="Ott S."/>
            <person name="Bowen H."/>
            <person name="Vavikolanu K."/>
            <person name="Mehta A."/>
            <person name="Aluvathingal J."/>
            <person name="Nadendla S."/>
            <person name="Lowell S."/>
            <person name="Myers T."/>
            <person name="Yan Y."/>
            <person name="Sichtig H."/>
        </authorList>
    </citation>
    <scope>NUCLEOTIDE SEQUENCE [LARGE SCALE GENOMIC DNA]</scope>
    <source>
        <strain evidence="1 4">FDAARGOS_1148</strain>
    </source>
</reference>
<proteinExistence type="predicted"/>
<evidence type="ECO:0000313" key="2">
    <source>
        <dbReference type="EMBL" id="RZI01947.1"/>
    </source>
</evidence>
<organism evidence="2 3">
    <name type="scientific">Staphylococcus condimenti</name>
    <dbReference type="NCBI Taxonomy" id="70255"/>
    <lineage>
        <taxon>Bacteria</taxon>
        <taxon>Bacillati</taxon>
        <taxon>Bacillota</taxon>
        <taxon>Bacilli</taxon>
        <taxon>Bacillales</taxon>
        <taxon>Staphylococcaceae</taxon>
        <taxon>Staphylococcus</taxon>
    </lineage>
</organism>
<dbReference type="Proteomes" id="UP000293854">
    <property type="component" value="Unassembled WGS sequence"/>
</dbReference>
<dbReference type="KEGG" id="scv:A4G25_02665"/>
<evidence type="ECO:0000313" key="4">
    <source>
        <dbReference type="Proteomes" id="UP000595942"/>
    </source>
</evidence>
<keyword evidence="4" id="KW-1185">Reference proteome</keyword>